<keyword evidence="2" id="KW-0732">Signal</keyword>
<dbReference type="Proteomes" id="UP001652503">
    <property type="component" value="Unassembled WGS sequence"/>
</dbReference>
<evidence type="ECO:0000313" key="4">
    <source>
        <dbReference type="Proteomes" id="UP001652503"/>
    </source>
</evidence>
<feature type="region of interest" description="Disordered" evidence="1">
    <location>
        <begin position="33"/>
        <end position="83"/>
    </location>
</feature>
<name>A0ABT2YXD0_9RHOB</name>
<evidence type="ECO:0000256" key="2">
    <source>
        <dbReference type="SAM" id="SignalP"/>
    </source>
</evidence>
<accession>A0ABT2YXD0</accession>
<feature type="chain" id="PRO_5047254798" evidence="2">
    <location>
        <begin position="24"/>
        <end position="83"/>
    </location>
</feature>
<keyword evidence="4" id="KW-1185">Reference proteome</keyword>
<protein>
    <submittedName>
        <fullName evidence="3">Uncharacterized protein</fullName>
    </submittedName>
</protein>
<feature type="signal peptide" evidence="2">
    <location>
        <begin position="1"/>
        <end position="23"/>
    </location>
</feature>
<dbReference type="EMBL" id="JAOWLA010000001">
    <property type="protein sequence ID" value="MCV2863176.1"/>
    <property type="molecule type" value="Genomic_DNA"/>
</dbReference>
<evidence type="ECO:0000256" key="1">
    <source>
        <dbReference type="SAM" id="MobiDB-lite"/>
    </source>
</evidence>
<reference evidence="3 4" key="1">
    <citation type="submission" date="2022-10" db="EMBL/GenBank/DDBJ databases">
        <title>Defluviimonas sp. nov., isolated from ocean surface water.</title>
        <authorList>
            <person name="He W."/>
            <person name="Wang L."/>
            <person name="Zhang D.-F."/>
        </authorList>
    </citation>
    <scope>NUCLEOTIDE SEQUENCE [LARGE SCALE GENOMIC DNA]</scope>
    <source>
        <strain evidence="3 4">WL0075</strain>
    </source>
</reference>
<gene>
    <name evidence="3" type="ORF">OE647_00320</name>
</gene>
<comment type="caution">
    <text evidence="3">The sequence shown here is derived from an EMBL/GenBank/DDBJ whole genome shotgun (WGS) entry which is preliminary data.</text>
</comment>
<proteinExistence type="predicted"/>
<dbReference type="RefSeq" id="WP_263719594.1">
    <property type="nucleotide sequence ID" value="NZ_JAOWLA010000001.1"/>
</dbReference>
<evidence type="ECO:0000313" key="3">
    <source>
        <dbReference type="EMBL" id="MCV2863176.1"/>
    </source>
</evidence>
<organism evidence="3 4">
    <name type="scientific">Albidovulum sediminicola</name>
    <dbReference type="NCBI Taxonomy" id="2984331"/>
    <lineage>
        <taxon>Bacteria</taxon>
        <taxon>Pseudomonadati</taxon>
        <taxon>Pseudomonadota</taxon>
        <taxon>Alphaproteobacteria</taxon>
        <taxon>Rhodobacterales</taxon>
        <taxon>Paracoccaceae</taxon>
        <taxon>Albidovulum</taxon>
    </lineage>
</organism>
<sequence length="83" mass="8574">MIDKRILALVTFAAFAAAGPVLANGDGECFSGCDPEPREHADNGWGNGEDGDNPGTPKGMPTQAGTKLNELEGSGPLSRFDGR</sequence>